<dbReference type="AlphaFoldDB" id="X0T1W9"/>
<name>X0T1W9_9ZZZZ</name>
<comment type="caution">
    <text evidence="1">The sequence shown here is derived from an EMBL/GenBank/DDBJ whole genome shotgun (WGS) entry which is preliminary data.</text>
</comment>
<organism evidence="1">
    <name type="scientific">marine sediment metagenome</name>
    <dbReference type="NCBI Taxonomy" id="412755"/>
    <lineage>
        <taxon>unclassified sequences</taxon>
        <taxon>metagenomes</taxon>
        <taxon>ecological metagenomes</taxon>
    </lineage>
</organism>
<proteinExistence type="predicted"/>
<accession>X0T1W9</accession>
<sequence length="63" mass="7494">GTGPEPVSHSHPHCLCVLYPVFINIDNLDVQNQWNRATPYDRYYEKQELEWFSMANELDLVWN</sequence>
<evidence type="ECO:0000313" key="1">
    <source>
        <dbReference type="EMBL" id="GAF70025.1"/>
    </source>
</evidence>
<reference evidence="1" key="1">
    <citation type="journal article" date="2014" name="Front. Microbiol.">
        <title>High frequency of phylogenetically diverse reductive dehalogenase-homologous genes in deep subseafloor sedimentary metagenomes.</title>
        <authorList>
            <person name="Kawai M."/>
            <person name="Futagami T."/>
            <person name="Toyoda A."/>
            <person name="Takaki Y."/>
            <person name="Nishi S."/>
            <person name="Hori S."/>
            <person name="Arai W."/>
            <person name="Tsubouchi T."/>
            <person name="Morono Y."/>
            <person name="Uchiyama I."/>
            <person name="Ito T."/>
            <person name="Fujiyama A."/>
            <person name="Inagaki F."/>
            <person name="Takami H."/>
        </authorList>
    </citation>
    <scope>NUCLEOTIDE SEQUENCE</scope>
    <source>
        <strain evidence="1">Expedition CK06-06</strain>
    </source>
</reference>
<feature type="non-terminal residue" evidence="1">
    <location>
        <position position="1"/>
    </location>
</feature>
<gene>
    <name evidence="1" type="ORF">S01H1_12718</name>
</gene>
<protein>
    <submittedName>
        <fullName evidence="1">Uncharacterized protein</fullName>
    </submittedName>
</protein>
<dbReference type="EMBL" id="BARS01006542">
    <property type="protein sequence ID" value="GAF70025.1"/>
    <property type="molecule type" value="Genomic_DNA"/>
</dbReference>